<accession>A0ABS4JH05</accession>
<keyword evidence="2" id="KW-1185">Reference proteome</keyword>
<evidence type="ECO:0000313" key="2">
    <source>
        <dbReference type="Proteomes" id="UP001519288"/>
    </source>
</evidence>
<comment type="caution">
    <text evidence="1">The sequence shown here is derived from an EMBL/GenBank/DDBJ whole genome shotgun (WGS) entry which is preliminary data.</text>
</comment>
<dbReference type="SUPFAM" id="SSF81606">
    <property type="entry name" value="PP2C-like"/>
    <property type="match status" value="1"/>
</dbReference>
<proteinExistence type="predicted"/>
<gene>
    <name evidence="1" type="ORF">J2Z69_002040</name>
</gene>
<organism evidence="1 2">
    <name type="scientific">Paenibacillus shirakamiensis</name>
    <dbReference type="NCBI Taxonomy" id="1265935"/>
    <lineage>
        <taxon>Bacteria</taxon>
        <taxon>Bacillati</taxon>
        <taxon>Bacillota</taxon>
        <taxon>Bacilli</taxon>
        <taxon>Bacillales</taxon>
        <taxon>Paenibacillaceae</taxon>
        <taxon>Paenibacillus</taxon>
    </lineage>
</organism>
<reference evidence="1 2" key="1">
    <citation type="submission" date="2021-03" db="EMBL/GenBank/DDBJ databases">
        <title>Genomic Encyclopedia of Type Strains, Phase IV (KMG-IV): sequencing the most valuable type-strain genomes for metagenomic binning, comparative biology and taxonomic classification.</title>
        <authorList>
            <person name="Goeker M."/>
        </authorList>
    </citation>
    <scope>NUCLEOTIDE SEQUENCE [LARGE SCALE GENOMIC DNA]</scope>
    <source>
        <strain evidence="1 2">DSM 26806</strain>
    </source>
</reference>
<protein>
    <recommendedName>
        <fullName evidence="3">PPM-type phosphatase domain-containing protein</fullName>
    </recommendedName>
</protein>
<dbReference type="Proteomes" id="UP001519288">
    <property type="component" value="Unassembled WGS sequence"/>
</dbReference>
<dbReference type="Gene3D" id="3.60.40.10">
    <property type="entry name" value="PPM-type phosphatase domain"/>
    <property type="match status" value="1"/>
</dbReference>
<evidence type="ECO:0008006" key="3">
    <source>
        <dbReference type="Google" id="ProtNLM"/>
    </source>
</evidence>
<dbReference type="EMBL" id="JAGGLD010000003">
    <property type="protein sequence ID" value="MBP2000997.1"/>
    <property type="molecule type" value="Genomic_DNA"/>
</dbReference>
<evidence type="ECO:0000313" key="1">
    <source>
        <dbReference type="EMBL" id="MBP2000997.1"/>
    </source>
</evidence>
<dbReference type="InterPro" id="IPR036457">
    <property type="entry name" value="PPM-type-like_dom_sf"/>
</dbReference>
<dbReference type="RefSeq" id="WP_209861637.1">
    <property type="nucleotide sequence ID" value="NZ_JAGGLD010000003.1"/>
</dbReference>
<name>A0ABS4JH05_9BACL</name>
<sequence length="274" mass="31072">MTKVYPDPSEDVWEWASQQKECQPLSLHTQSRFRCKYGYSPAQDTLESKEAGQDFLRVKIVGNTCYFALCDGVSMSFQGDFAARHVGNYLMEWLEREYCYSAEALAVFLNTIPRELHDSYAQLDIENGIPPLLKEVLVHKKTLGSESMFICGRLTLSPYDSSYSLWLGWMGDSKVSHWVEGTSEASPDPSLFRTSERWSVLKGCGEHIPHSFEIQHTFPQPGLHRLVLHSDGLRIISPDGQRSSGLEEHLELSKLADGQGLEDDACYLEIQWNS</sequence>